<proteinExistence type="predicted"/>
<dbReference type="VEuPathDB" id="ToxoDB:LOC34619971"/>
<feature type="compositionally biased region" description="Polar residues" evidence="1">
    <location>
        <begin position="250"/>
        <end position="264"/>
    </location>
</feature>
<feature type="region of interest" description="Disordered" evidence="1">
    <location>
        <begin position="682"/>
        <end position="777"/>
    </location>
</feature>
<feature type="compositionally biased region" description="Polar residues" evidence="1">
    <location>
        <begin position="323"/>
        <end position="334"/>
    </location>
</feature>
<evidence type="ECO:0000256" key="1">
    <source>
        <dbReference type="SAM" id="MobiDB-lite"/>
    </source>
</evidence>
<feature type="compositionally biased region" description="Basic and acidic residues" evidence="1">
    <location>
        <begin position="732"/>
        <end position="743"/>
    </location>
</feature>
<name>A0A1D3CV75_9EIME</name>
<protein>
    <submittedName>
        <fullName evidence="2">Uncharacterized protein</fullName>
    </submittedName>
</protein>
<comment type="caution">
    <text evidence="2">The sequence shown here is derived from an EMBL/GenBank/DDBJ whole genome shotgun (WGS) entry which is preliminary data.</text>
</comment>
<dbReference type="EMBL" id="JROU02001829">
    <property type="protein sequence ID" value="OEH75100.1"/>
    <property type="molecule type" value="Genomic_DNA"/>
</dbReference>
<accession>A0A1D3CV75</accession>
<reference evidence="2 3" key="1">
    <citation type="journal article" date="2016" name="BMC Genomics">
        <title>Comparative genomics reveals Cyclospora cayetanensis possesses coccidia-like metabolism and invasion components but unique surface antigens.</title>
        <authorList>
            <person name="Liu S."/>
            <person name="Wang L."/>
            <person name="Zheng H."/>
            <person name="Xu Z."/>
            <person name="Roellig D.M."/>
            <person name="Li N."/>
            <person name="Frace M.A."/>
            <person name="Tang K."/>
            <person name="Arrowood M.J."/>
            <person name="Moss D.M."/>
            <person name="Zhang L."/>
            <person name="Feng Y."/>
            <person name="Xiao L."/>
        </authorList>
    </citation>
    <scope>NUCLEOTIDE SEQUENCE [LARGE SCALE GENOMIC DNA]</scope>
    <source>
        <strain evidence="2 3">CHN_HEN01</strain>
    </source>
</reference>
<dbReference type="Proteomes" id="UP000095192">
    <property type="component" value="Unassembled WGS sequence"/>
</dbReference>
<feature type="compositionally biased region" description="Low complexity" evidence="1">
    <location>
        <begin position="221"/>
        <end position="238"/>
    </location>
</feature>
<feature type="region of interest" description="Disordered" evidence="1">
    <location>
        <begin position="152"/>
        <end position="174"/>
    </location>
</feature>
<organism evidence="2 3">
    <name type="scientific">Cyclospora cayetanensis</name>
    <dbReference type="NCBI Taxonomy" id="88456"/>
    <lineage>
        <taxon>Eukaryota</taxon>
        <taxon>Sar</taxon>
        <taxon>Alveolata</taxon>
        <taxon>Apicomplexa</taxon>
        <taxon>Conoidasida</taxon>
        <taxon>Coccidia</taxon>
        <taxon>Eucoccidiorida</taxon>
        <taxon>Eimeriorina</taxon>
        <taxon>Eimeriidae</taxon>
        <taxon>Cyclospora</taxon>
    </lineage>
</organism>
<sequence length="777" mass="82888">MKPLLAAEGVLDRHPQPSGGVVGNPADSTSSASASALRSLHSLLEGGDFEELSDFFFRICKEGDSAQGASKLQGASRSNSAGAIRLYFGGTRPSSASTSVPSSSLSLSSTSMEHSAPSDIPQEPHQSHGECEFAGDAALGICHSGNTIATKRLEDEKDENKHEIGSAMGGGDERWCPDTPAANCSHPLADAASCTATPRKAKEAAPASSEETKTWGKTHAAESASASLARRSPRLQRANQGTPRHEPMTSPASKKQCLASQQQPRRGEHSSSKSSTETADNSTTPGGGGGKRQQATASGGGGGHSQRKRGRGELDSMPMSPPTGCSSRSRTNPTCEEAVREDAEALSPMKGASNKRKGSCRSDAAKASSGKKPSSAAQAHGSKHCNRKKARVDAPHKKAVIPREASPAQSQDVSEADDEPICRFALPSSSKEDAVAAADSGPPGSCNQLVELSHTSVAAVQQEETCAEEELREDGGDTPGEPAELEGALQHKVLRALPKPTPQFDFGLFIVRVAAMSKHADDIFPLLEDEELMETSIVLQKYLGPLKEGAKRRGDCFMLDKLVADIPNQGGVYRPSLDIKEAPWCTGLDADEGKVLPKKEVLRQRIEIQRRWNPFSIFGSSPPAVELEDVFGYEVEDRSSHVYEAEICYCVTPNPNVGFGWNDPRCHRYKAPRPSMGCHILTQPPLVDDSFEDQEGENGNPGLEPRRRQPSSSASANLLTATYPCEASGKPQDGKHEEKDSKQKAVVGRCESIEHKRKHQGGGSFFECISSQSVRQS</sequence>
<feature type="region of interest" description="Disordered" evidence="1">
    <location>
        <begin position="8"/>
        <end position="33"/>
    </location>
</feature>
<dbReference type="InParanoid" id="A0A1D3CV75"/>
<evidence type="ECO:0000313" key="2">
    <source>
        <dbReference type="EMBL" id="OEH75100.1"/>
    </source>
</evidence>
<feature type="compositionally biased region" description="Low complexity" evidence="1">
    <location>
        <begin position="365"/>
        <end position="379"/>
    </location>
</feature>
<feature type="region of interest" description="Disordered" evidence="1">
    <location>
        <begin position="195"/>
        <end position="418"/>
    </location>
</feature>
<gene>
    <name evidence="2" type="ORF">cyc_03238</name>
</gene>
<keyword evidence="3" id="KW-1185">Reference proteome</keyword>
<feature type="compositionally biased region" description="Polar residues" evidence="1">
    <location>
        <begin position="272"/>
        <end position="284"/>
    </location>
</feature>
<dbReference type="VEuPathDB" id="ToxoDB:cyc_03238"/>
<dbReference type="AlphaFoldDB" id="A0A1D3CV75"/>
<feature type="region of interest" description="Disordered" evidence="1">
    <location>
        <begin position="92"/>
        <end position="129"/>
    </location>
</feature>
<feature type="compositionally biased region" description="Basic residues" evidence="1">
    <location>
        <begin position="381"/>
        <end position="390"/>
    </location>
</feature>
<feature type="compositionally biased region" description="Low complexity" evidence="1">
    <location>
        <begin position="93"/>
        <end position="111"/>
    </location>
</feature>
<evidence type="ECO:0000313" key="3">
    <source>
        <dbReference type="Proteomes" id="UP000095192"/>
    </source>
</evidence>
<feature type="compositionally biased region" description="Basic and acidic residues" evidence="1">
    <location>
        <begin position="152"/>
        <end position="164"/>
    </location>
</feature>